<dbReference type="AlphaFoldDB" id="A0A1I6UN37"/>
<proteinExistence type="predicted"/>
<dbReference type="EMBL" id="FPAA01000018">
    <property type="protein sequence ID" value="SFT02833.1"/>
    <property type="molecule type" value="Genomic_DNA"/>
</dbReference>
<gene>
    <name evidence="1" type="ORF">SAMN05444972_11841</name>
</gene>
<evidence type="ECO:0000313" key="2">
    <source>
        <dbReference type="Proteomes" id="UP000198660"/>
    </source>
</evidence>
<organism evidence="1 2">
    <name type="scientific">Marininema halotolerans</name>
    <dbReference type="NCBI Taxonomy" id="1155944"/>
    <lineage>
        <taxon>Bacteria</taxon>
        <taxon>Bacillati</taxon>
        <taxon>Bacillota</taxon>
        <taxon>Bacilli</taxon>
        <taxon>Bacillales</taxon>
        <taxon>Thermoactinomycetaceae</taxon>
        <taxon>Marininema</taxon>
    </lineage>
</organism>
<dbReference type="Proteomes" id="UP000198660">
    <property type="component" value="Unassembled WGS sequence"/>
</dbReference>
<evidence type="ECO:0000313" key="1">
    <source>
        <dbReference type="EMBL" id="SFT02833.1"/>
    </source>
</evidence>
<sequence length="134" mass="15846">MDQLFLKWVKDYAKDFFGPDIEIIEIKLPTAHKNPFSRITNFKEDNFYGEVIVWKNGGLELQISYIHDPILYEYHLIDESVLFARVLSNYREVLQTGRLKTKATLRKIEIKASSWNGDWDVFIESRGKGQNRIY</sequence>
<accession>A0A1I6UN37</accession>
<name>A0A1I6UN37_9BACL</name>
<reference evidence="2" key="1">
    <citation type="submission" date="2016-10" db="EMBL/GenBank/DDBJ databases">
        <authorList>
            <person name="Varghese N."/>
            <person name="Submissions S."/>
        </authorList>
    </citation>
    <scope>NUCLEOTIDE SEQUENCE [LARGE SCALE GENOMIC DNA]</scope>
    <source>
        <strain evidence="2">DSM 45789</strain>
    </source>
</reference>
<keyword evidence="2" id="KW-1185">Reference proteome</keyword>
<protein>
    <submittedName>
        <fullName evidence="1">Uncharacterized protein</fullName>
    </submittedName>
</protein>
<dbReference type="RefSeq" id="WP_091839673.1">
    <property type="nucleotide sequence ID" value="NZ_FPAA01000018.1"/>
</dbReference>